<keyword evidence="5" id="KW-0406">Ion transport</keyword>
<gene>
    <name evidence="13" type="ORF">KP509_03G069800</name>
</gene>
<keyword evidence="3 11" id="KW-0812">Transmembrane</keyword>
<evidence type="ECO:0000256" key="1">
    <source>
        <dbReference type="ARBA" id="ARBA00004141"/>
    </source>
</evidence>
<keyword evidence="10" id="KW-0407">Ion channel</keyword>
<dbReference type="GO" id="GO:0016020">
    <property type="term" value="C:membrane"/>
    <property type="evidence" value="ECO:0007669"/>
    <property type="project" value="UniProtKB-SubCell"/>
</dbReference>
<evidence type="ECO:0000256" key="5">
    <source>
        <dbReference type="ARBA" id="ARBA00023065"/>
    </source>
</evidence>
<dbReference type="SUPFAM" id="SSF53850">
    <property type="entry name" value="Periplasmic binding protein-like II"/>
    <property type="match status" value="1"/>
</dbReference>
<evidence type="ECO:0000256" key="4">
    <source>
        <dbReference type="ARBA" id="ARBA00022989"/>
    </source>
</evidence>
<dbReference type="Pfam" id="PF00060">
    <property type="entry name" value="Lig_chan"/>
    <property type="match status" value="1"/>
</dbReference>
<accession>A0A8T2V4Z0</accession>
<dbReference type="OMA" id="HAGHIQI"/>
<dbReference type="Gene3D" id="3.40.190.10">
    <property type="entry name" value="Periplasmic binding protein-like II"/>
    <property type="match status" value="1"/>
</dbReference>
<dbReference type="SMART" id="SM00079">
    <property type="entry name" value="PBPe"/>
    <property type="match status" value="1"/>
</dbReference>
<comment type="subcellular location">
    <subcellularLocation>
        <location evidence="1">Membrane</location>
        <topology evidence="1">Multi-pass membrane protein</topology>
    </subcellularLocation>
</comment>
<evidence type="ECO:0000259" key="12">
    <source>
        <dbReference type="SMART" id="SM00079"/>
    </source>
</evidence>
<keyword evidence="14" id="KW-1185">Reference proteome</keyword>
<evidence type="ECO:0000256" key="3">
    <source>
        <dbReference type="ARBA" id="ARBA00022692"/>
    </source>
</evidence>
<dbReference type="PANTHER" id="PTHR18966">
    <property type="entry name" value="IONOTROPIC GLUTAMATE RECEPTOR"/>
    <property type="match status" value="1"/>
</dbReference>
<evidence type="ECO:0000256" key="9">
    <source>
        <dbReference type="ARBA" id="ARBA00023286"/>
    </source>
</evidence>
<evidence type="ECO:0000256" key="7">
    <source>
        <dbReference type="ARBA" id="ARBA00023170"/>
    </source>
</evidence>
<sequence>MFGMFMAAISFPRILLAFARPSRSSDVRHRSSIAIVGLLFIVAISSSPTDAATKDFGSSPERLSTTTLGCPSTGFTPNIVAKKEDAVLKVLVPDIPSIRRFVDCSDPSKLRGFCIDVFETALSMVAPFNLLSPNASIHYTCFNFSVPGMVRLSYDDMVDLVAKGEYDIVVGDVTIKSDRATLLDFTQKYMDEKLVFYVQFPETFSPYQLFSSPFSWRLWCTIVGVIFAIGILLCYIEREEHPEFKEGNILDRLGSILWFMMGSLILFERDDLKNSSSRVLVMSWLFFAVLLGSSYTASLSALLTTNELSINEIYMLLKNTRSTLLYQRGSVVKDYIAERLGVPKHQLVAMRTYSEFLDNLERGPQKGGALAIAAEIPYAYDLLENLSSSTCNFLRVEAPVLSSEGFGFGCNKRTRYARPLSIAMLTLIESGCLQKIQENYGLSGNSPCSLDDLSHAKISLQNSISVFFPMLGVLLLCISAHYMKSCKRKKHVSRRVRVIDDDSSIHINASFNMRQRYARSNEMEMVLHT</sequence>
<organism evidence="13 14">
    <name type="scientific">Ceratopteris richardii</name>
    <name type="common">Triangle waterfern</name>
    <dbReference type="NCBI Taxonomy" id="49495"/>
    <lineage>
        <taxon>Eukaryota</taxon>
        <taxon>Viridiplantae</taxon>
        <taxon>Streptophyta</taxon>
        <taxon>Embryophyta</taxon>
        <taxon>Tracheophyta</taxon>
        <taxon>Polypodiopsida</taxon>
        <taxon>Polypodiidae</taxon>
        <taxon>Polypodiales</taxon>
        <taxon>Pteridineae</taxon>
        <taxon>Pteridaceae</taxon>
        <taxon>Parkerioideae</taxon>
        <taxon>Ceratopteris</taxon>
    </lineage>
</organism>
<name>A0A8T2V4Z0_CERRI</name>
<dbReference type="InterPro" id="IPR001320">
    <property type="entry name" value="Iontro_rcpt_C"/>
</dbReference>
<dbReference type="OrthoDB" id="5984008at2759"/>
<dbReference type="GO" id="GO:0015276">
    <property type="term" value="F:ligand-gated monoatomic ion channel activity"/>
    <property type="evidence" value="ECO:0007669"/>
    <property type="project" value="InterPro"/>
</dbReference>
<proteinExistence type="predicted"/>
<feature type="transmembrane region" description="Helical" evidence="11">
    <location>
        <begin position="249"/>
        <end position="267"/>
    </location>
</feature>
<comment type="caution">
    <text evidence="13">The sequence shown here is derived from an EMBL/GenBank/DDBJ whole genome shotgun (WGS) entry which is preliminary data.</text>
</comment>
<keyword evidence="8" id="KW-0325">Glycoprotein</keyword>
<keyword evidence="9" id="KW-1071">Ligand-gated ion channel</keyword>
<dbReference type="AlphaFoldDB" id="A0A8T2V4Z0"/>
<evidence type="ECO:0000256" key="6">
    <source>
        <dbReference type="ARBA" id="ARBA00023136"/>
    </source>
</evidence>
<keyword evidence="4 11" id="KW-1133">Transmembrane helix</keyword>
<feature type="domain" description="Ionotropic glutamate receptor C-terminal" evidence="12">
    <location>
        <begin position="89"/>
        <end position="441"/>
    </location>
</feature>
<dbReference type="InterPro" id="IPR015683">
    <property type="entry name" value="Ionotropic_Glu_rcpt"/>
</dbReference>
<feature type="transmembrane region" description="Helical" evidence="11">
    <location>
        <begin position="279"/>
        <end position="303"/>
    </location>
</feature>
<evidence type="ECO:0000313" key="13">
    <source>
        <dbReference type="EMBL" id="KAH7442088.1"/>
    </source>
</evidence>
<feature type="transmembrane region" description="Helical" evidence="11">
    <location>
        <begin position="464"/>
        <end position="483"/>
    </location>
</feature>
<keyword evidence="7" id="KW-0675">Receptor</keyword>
<dbReference type="EMBL" id="CM035408">
    <property type="protein sequence ID" value="KAH7442088.1"/>
    <property type="molecule type" value="Genomic_DNA"/>
</dbReference>
<evidence type="ECO:0000256" key="10">
    <source>
        <dbReference type="ARBA" id="ARBA00023303"/>
    </source>
</evidence>
<evidence type="ECO:0000313" key="14">
    <source>
        <dbReference type="Proteomes" id="UP000825935"/>
    </source>
</evidence>
<dbReference type="Proteomes" id="UP000825935">
    <property type="component" value="Chromosome 3"/>
</dbReference>
<evidence type="ECO:0000256" key="8">
    <source>
        <dbReference type="ARBA" id="ARBA00023180"/>
    </source>
</evidence>
<feature type="transmembrane region" description="Helical" evidence="11">
    <location>
        <begin position="216"/>
        <end position="237"/>
    </location>
</feature>
<reference evidence="13" key="1">
    <citation type="submission" date="2021-08" db="EMBL/GenBank/DDBJ databases">
        <title>WGS assembly of Ceratopteris richardii.</title>
        <authorList>
            <person name="Marchant D.B."/>
            <person name="Chen G."/>
            <person name="Jenkins J."/>
            <person name="Shu S."/>
            <person name="Leebens-Mack J."/>
            <person name="Grimwood J."/>
            <person name="Schmutz J."/>
            <person name="Soltis P."/>
            <person name="Soltis D."/>
            <person name="Chen Z.-H."/>
        </authorList>
    </citation>
    <scope>NUCLEOTIDE SEQUENCE</scope>
    <source>
        <strain evidence="13">Whitten #5841</strain>
        <tissue evidence="13">Leaf</tissue>
    </source>
</reference>
<evidence type="ECO:0000256" key="11">
    <source>
        <dbReference type="SAM" id="Phobius"/>
    </source>
</evidence>
<keyword evidence="2" id="KW-0813">Transport</keyword>
<evidence type="ECO:0000256" key="2">
    <source>
        <dbReference type="ARBA" id="ARBA00022448"/>
    </source>
</evidence>
<dbReference type="Gene3D" id="1.10.287.70">
    <property type="match status" value="1"/>
</dbReference>
<keyword evidence="6 11" id="KW-0472">Membrane</keyword>
<protein>
    <recommendedName>
        <fullName evidence="12">Ionotropic glutamate receptor C-terminal domain-containing protein</fullName>
    </recommendedName>
</protein>